<dbReference type="InterPro" id="IPR038729">
    <property type="entry name" value="Rad50/SbcC_AAA"/>
</dbReference>
<dbReference type="EMBL" id="CP043869">
    <property type="protein sequence ID" value="QEQ96707.1"/>
    <property type="molecule type" value="Genomic_DNA"/>
</dbReference>
<keyword evidence="5" id="KW-0540">Nuclease</keyword>
<evidence type="ECO:0000256" key="5">
    <source>
        <dbReference type="ARBA" id="ARBA00022722"/>
    </source>
</evidence>
<dbReference type="GO" id="GO:0006310">
    <property type="term" value="P:DNA recombination"/>
    <property type="evidence" value="ECO:0007669"/>
    <property type="project" value="UniProtKB-KW"/>
</dbReference>
<dbReference type="SUPFAM" id="SSF52540">
    <property type="entry name" value="P-loop containing nucleoside triphosphate hydrolases"/>
    <property type="match status" value="1"/>
</dbReference>
<keyword evidence="10" id="KW-0067">ATP-binding</keyword>
<gene>
    <name evidence="16" type="ORF">F0U83_08250</name>
</gene>
<dbReference type="GO" id="GO:0004527">
    <property type="term" value="F:exonuclease activity"/>
    <property type="evidence" value="ECO:0007669"/>
    <property type="project" value="UniProtKB-KW"/>
</dbReference>
<dbReference type="Pfam" id="PF13476">
    <property type="entry name" value="AAA_23"/>
    <property type="match status" value="1"/>
</dbReference>
<proteinExistence type="inferred from homology"/>
<dbReference type="PANTHER" id="PTHR32114">
    <property type="entry name" value="ABC TRANSPORTER ABCH.3"/>
    <property type="match status" value="1"/>
</dbReference>
<name>A0A5P1RAT2_9GAMM</name>
<evidence type="ECO:0000256" key="13">
    <source>
        <dbReference type="ARBA" id="ARBA00055999"/>
    </source>
</evidence>
<keyword evidence="9" id="KW-0269">Exonuclease</keyword>
<evidence type="ECO:0000313" key="17">
    <source>
        <dbReference type="Proteomes" id="UP000324760"/>
    </source>
</evidence>
<dbReference type="GO" id="GO:0006302">
    <property type="term" value="P:double-strand break repair"/>
    <property type="evidence" value="ECO:0007669"/>
    <property type="project" value="InterPro"/>
</dbReference>
<keyword evidence="4" id="KW-0235">DNA replication</keyword>
<dbReference type="GO" id="GO:0016887">
    <property type="term" value="F:ATP hydrolysis activity"/>
    <property type="evidence" value="ECO:0007669"/>
    <property type="project" value="InterPro"/>
</dbReference>
<evidence type="ECO:0000256" key="14">
    <source>
        <dbReference type="SAM" id="Coils"/>
    </source>
</evidence>
<keyword evidence="7" id="KW-0255">Endonuclease</keyword>
<comment type="similarity">
    <text evidence="1">Belongs to the SMC family. SbcC subfamily.</text>
</comment>
<feature type="coiled-coil region" evidence="14">
    <location>
        <begin position="188"/>
        <end position="219"/>
    </location>
</feature>
<dbReference type="GO" id="GO:0005524">
    <property type="term" value="F:ATP binding"/>
    <property type="evidence" value="ECO:0007669"/>
    <property type="project" value="UniProtKB-KW"/>
</dbReference>
<evidence type="ECO:0000259" key="15">
    <source>
        <dbReference type="Pfam" id="PF13476"/>
    </source>
</evidence>
<accession>A0A5P1RAT2</accession>
<keyword evidence="17" id="KW-1185">Reference proteome</keyword>
<dbReference type="AlphaFoldDB" id="A0A5P1RAT2"/>
<dbReference type="SUPFAM" id="SSF57997">
    <property type="entry name" value="Tropomyosin"/>
    <property type="match status" value="1"/>
</dbReference>
<evidence type="ECO:0000256" key="10">
    <source>
        <dbReference type="ARBA" id="ARBA00022840"/>
    </source>
</evidence>
<dbReference type="OrthoDB" id="9795626at2"/>
<sequence>MQPLVLEMSAFGPFAAQEVIDFKRLGERPLFLINGPTGSGKTTLLDAICFALYGKTTGDEREGAQMRSDLANAEQLTEVSFTFALSGQVFRVRRVPEQARPKSRGEGFTQQSAEAQLWQLAEDGTELRLIVSNKVTEATREIEQLLGLNVDQFRQVMVLPQGKFRQLLMADSKDREHIFSQLFQTQIYKKLEDELKIRSAEIRREADNLTRQKTVLLEQSGANGEESLVKNHLEIKEKTDCSYKKLEECRHQENQTREYLRQSETLLARFAQLDELRKSILILAEQSHSIEADKLRLQRASVASQLQPAYDQYLQTQQRLSQAERQLTQAEELLNAKKTQQALLAEETQKIPHLQQQINEWGAQKQEVARYLEKSKQLQGVEKARLQAQQACQAKRQQNAVANAELDHKKAELVKLDESLAQLRFNIEENGDLPIAVDRAKQQVEQAKRLQEAQIKSAELTQKLATLKQTGIALNEREQAALSDANRIERDWHLGQAAILSRSLQSGQPCPVCGSDNHPSPAVSEIEPPSQNDVAQARDKAAELTQELSLKREAYSLTNKDLENITNVITEVKALLGDEENLSVDALEQRYLEIKRQCDIWMEQRASLKGLESKKAELSASIAQLEQRLAHHKAEFDHADKMLTEIEKEYALVVAELPEAYRQSDAVQKALTSLEAQMVTADDQVKSLQKRQSAMQSALDEATATQRIRKESCEALKVEFEHQLSSWLSALSNSVFNDQTDFLSAILDSEQQHQVQERIQRYESDRLKKQGALTAIESELKNQTPPDMATVEAVWHAAKLQLEQAEQQWRALHNQQIVLEEKLKGLEQIKRETEALQQQYAVAGTLSDVANGQTGNKVSLQRFVLSVLLDDVLIEASHRLSLMSKGRYRLLRKEDRAKGNRASGLDLEVEDAYAGRIRAVATLSGGESFMAALALALGLSDVVQAYAGGIRLDTLFIDEGFGSLDPESLDLAIRTLTDLQQSGRMIGIISHVTELKEQIPLRIDILSSERGSRICWRDS</sequence>
<reference evidence="16 17" key="1">
    <citation type="journal article" date="2019" name="Biochem. Eng. J.">
        <title>Metabolic engineering of the marine bacteria Neptunomonas concharum for the production of acetoin and meso-2,3-butanediol from acetate.</title>
        <authorList>
            <person name="Li W."/>
            <person name="Pu N."/>
            <person name="Liu C.-X."/>
            <person name="Yuan Q.-P."/>
            <person name="Li Z.-J."/>
        </authorList>
    </citation>
    <scope>NUCLEOTIDE SEQUENCE [LARGE SCALE GENOMIC DNA]</scope>
    <source>
        <strain evidence="16 17">JCM17730</strain>
    </source>
</reference>
<dbReference type="FunFam" id="3.40.50.300:FF:001446">
    <property type="entry name" value="DsDNA exonuclease SbcC"/>
    <property type="match status" value="1"/>
</dbReference>
<evidence type="ECO:0000256" key="12">
    <source>
        <dbReference type="ARBA" id="ARBA00023172"/>
    </source>
</evidence>
<evidence type="ECO:0000256" key="11">
    <source>
        <dbReference type="ARBA" id="ARBA00023054"/>
    </source>
</evidence>
<keyword evidence="12" id="KW-0233">DNA recombination</keyword>
<feature type="coiled-coil region" evidence="14">
    <location>
        <begin position="584"/>
        <end position="642"/>
    </location>
</feature>
<evidence type="ECO:0000256" key="8">
    <source>
        <dbReference type="ARBA" id="ARBA00022801"/>
    </source>
</evidence>
<dbReference type="GO" id="GO:0004519">
    <property type="term" value="F:endonuclease activity"/>
    <property type="evidence" value="ECO:0007669"/>
    <property type="project" value="UniProtKB-KW"/>
</dbReference>
<feature type="domain" description="Rad50/SbcC-type AAA" evidence="15">
    <location>
        <begin position="6"/>
        <end position="218"/>
    </location>
</feature>
<evidence type="ECO:0000256" key="3">
    <source>
        <dbReference type="ARBA" id="ARBA00013368"/>
    </source>
</evidence>
<keyword evidence="8" id="KW-0378">Hydrolase</keyword>
<evidence type="ECO:0000256" key="1">
    <source>
        <dbReference type="ARBA" id="ARBA00006930"/>
    </source>
</evidence>
<dbReference type="KEGG" id="ncu:F0U83_08250"/>
<dbReference type="Gene3D" id="3.40.50.300">
    <property type="entry name" value="P-loop containing nucleotide triphosphate hydrolases"/>
    <property type="match status" value="2"/>
</dbReference>
<dbReference type="Pfam" id="PF13558">
    <property type="entry name" value="SbcC_Walker_B"/>
    <property type="match status" value="1"/>
</dbReference>
<dbReference type="Proteomes" id="UP000324760">
    <property type="component" value="Chromosome"/>
</dbReference>
<evidence type="ECO:0000313" key="16">
    <source>
        <dbReference type="EMBL" id="QEQ96707.1"/>
    </source>
</evidence>
<evidence type="ECO:0000256" key="6">
    <source>
        <dbReference type="ARBA" id="ARBA00022741"/>
    </source>
</evidence>
<evidence type="ECO:0000256" key="9">
    <source>
        <dbReference type="ARBA" id="ARBA00022839"/>
    </source>
</evidence>
<dbReference type="RefSeq" id="WP_138987318.1">
    <property type="nucleotide sequence ID" value="NZ_CP043869.1"/>
</dbReference>
<feature type="coiled-coil region" evidence="14">
    <location>
        <begin position="802"/>
        <end position="839"/>
    </location>
</feature>
<evidence type="ECO:0000256" key="2">
    <source>
        <dbReference type="ARBA" id="ARBA00011322"/>
    </source>
</evidence>
<comment type="subunit">
    <text evidence="2">Heterodimer of SbcC and SbcD.</text>
</comment>
<evidence type="ECO:0000256" key="4">
    <source>
        <dbReference type="ARBA" id="ARBA00022705"/>
    </source>
</evidence>
<keyword evidence="11 14" id="KW-0175">Coiled coil</keyword>
<organism evidence="16 17">
    <name type="scientific">Neptunomonas concharum</name>
    <dbReference type="NCBI Taxonomy" id="1031538"/>
    <lineage>
        <taxon>Bacteria</taxon>
        <taxon>Pseudomonadati</taxon>
        <taxon>Pseudomonadota</taxon>
        <taxon>Gammaproteobacteria</taxon>
        <taxon>Oceanospirillales</taxon>
        <taxon>Oceanospirillaceae</taxon>
        <taxon>Neptunomonas</taxon>
    </lineage>
</organism>
<feature type="coiled-coil region" evidence="14">
    <location>
        <begin position="392"/>
        <end position="470"/>
    </location>
</feature>
<comment type="function">
    <text evidence="13">SbcCD cleaves DNA hairpin structures. These structures can inhibit DNA replication and are intermediates in certain DNA recombination reactions. The complex acts as a 3'-&gt;5' double strand exonuclease that can open hairpins. It also has a 5' single-strand endonuclease activity.</text>
</comment>
<dbReference type="GO" id="GO:0006260">
    <property type="term" value="P:DNA replication"/>
    <property type="evidence" value="ECO:0007669"/>
    <property type="project" value="UniProtKB-KW"/>
</dbReference>
<protein>
    <recommendedName>
        <fullName evidence="3">Nuclease SbcCD subunit C</fullName>
    </recommendedName>
</protein>
<keyword evidence="6" id="KW-0547">Nucleotide-binding</keyword>
<dbReference type="PANTHER" id="PTHR32114:SF2">
    <property type="entry name" value="ABC TRANSPORTER ABCH.3"/>
    <property type="match status" value="1"/>
</dbReference>
<evidence type="ECO:0000256" key="7">
    <source>
        <dbReference type="ARBA" id="ARBA00022759"/>
    </source>
</evidence>
<dbReference type="InterPro" id="IPR027417">
    <property type="entry name" value="P-loop_NTPase"/>
</dbReference>
<feature type="coiled-coil region" evidence="14">
    <location>
        <begin position="313"/>
        <end position="350"/>
    </location>
</feature>